<evidence type="ECO:0000313" key="4">
    <source>
        <dbReference type="Proteomes" id="UP000242877"/>
    </source>
</evidence>
<dbReference type="Gene3D" id="3.40.50.1820">
    <property type="entry name" value="alpha/beta hydrolase"/>
    <property type="match status" value="1"/>
</dbReference>
<sequence>MVLKSDILVAREKFNPKNIPSSVDEFYKSDKSDGFVCLFKNGIEKSRENQLAGESGWPKPIKLPSAINFEIPSRESGRSIPCRAIKPDAGRPVRGGFMHFHGGGFICGSHELMDPILKQFTDGADLVTVSVGYRLSPEHPYPAAVEDAIDAMEWLIDNAEKTFGGSLSFIGGDSAGAYLSMMCGLHLISHPDAKYLKFPLKGLLIYYGCMDMSLLPSFYINNNDFSFDTCKRCMDLFVPDETKRKDPAVSPLYFDFGRLPADVRLPPVMFLCGTRDFFVDDTMLMYTRWLTAGGEAYLHLVPGAYHAFYELPLDAFEGLQEARDVADEFMRSKLG</sequence>
<comment type="caution">
    <text evidence="3">The sequence shown here is derived from an EMBL/GenBank/DDBJ whole genome shotgun (WGS) entry which is preliminary data.</text>
</comment>
<dbReference type="PANTHER" id="PTHR48081:SF8">
    <property type="entry name" value="ALPHA_BETA HYDROLASE FOLD-3 DOMAIN-CONTAINING PROTEIN-RELATED"/>
    <property type="match status" value="1"/>
</dbReference>
<dbReference type="VEuPathDB" id="FungiDB:AAP_05385"/>
<dbReference type="SUPFAM" id="SSF53474">
    <property type="entry name" value="alpha/beta-Hydrolases"/>
    <property type="match status" value="1"/>
</dbReference>
<protein>
    <submittedName>
        <fullName evidence="3">Alpha/beta hydrolase fold-3</fullName>
    </submittedName>
</protein>
<keyword evidence="1 3" id="KW-0378">Hydrolase</keyword>
<dbReference type="InterPro" id="IPR029058">
    <property type="entry name" value="AB_hydrolase_fold"/>
</dbReference>
<dbReference type="PANTHER" id="PTHR48081">
    <property type="entry name" value="AB HYDROLASE SUPERFAMILY PROTEIN C4A8.06C"/>
    <property type="match status" value="1"/>
</dbReference>
<accession>A0A167VRI1</accession>
<evidence type="ECO:0000259" key="2">
    <source>
        <dbReference type="Pfam" id="PF07859"/>
    </source>
</evidence>
<dbReference type="Pfam" id="PF07859">
    <property type="entry name" value="Abhydrolase_3"/>
    <property type="match status" value="1"/>
</dbReference>
<proteinExistence type="predicted"/>
<dbReference type="OrthoDB" id="408631at2759"/>
<dbReference type="AlphaFoldDB" id="A0A167VRI1"/>
<evidence type="ECO:0000256" key="1">
    <source>
        <dbReference type="ARBA" id="ARBA00022801"/>
    </source>
</evidence>
<dbReference type="EMBL" id="AZGZ01000030">
    <property type="protein sequence ID" value="KZZ87901.1"/>
    <property type="molecule type" value="Genomic_DNA"/>
</dbReference>
<dbReference type="Proteomes" id="UP000242877">
    <property type="component" value="Unassembled WGS sequence"/>
</dbReference>
<gene>
    <name evidence="3" type="ORF">AAP_05385</name>
</gene>
<feature type="domain" description="Alpha/beta hydrolase fold-3" evidence="2">
    <location>
        <begin position="98"/>
        <end position="309"/>
    </location>
</feature>
<dbReference type="GO" id="GO:0016787">
    <property type="term" value="F:hydrolase activity"/>
    <property type="evidence" value="ECO:0007669"/>
    <property type="project" value="UniProtKB-KW"/>
</dbReference>
<reference evidence="3 4" key="1">
    <citation type="journal article" date="2016" name="Genome Biol. Evol.">
        <title>Divergent and convergent evolution of fungal pathogenicity.</title>
        <authorList>
            <person name="Shang Y."/>
            <person name="Xiao G."/>
            <person name="Zheng P."/>
            <person name="Cen K."/>
            <person name="Zhan S."/>
            <person name="Wang C."/>
        </authorList>
    </citation>
    <scope>NUCLEOTIDE SEQUENCE [LARGE SCALE GENOMIC DNA]</scope>
    <source>
        <strain evidence="3 4">ARSEF 7405</strain>
    </source>
</reference>
<evidence type="ECO:0000313" key="3">
    <source>
        <dbReference type="EMBL" id="KZZ87901.1"/>
    </source>
</evidence>
<dbReference type="InterPro" id="IPR050300">
    <property type="entry name" value="GDXG_lipolytic_enzyme"/>
</dbReference>
<keyword evidence="4" id="KW-1185">Reference proteome</keyword>
<organism evidence="3 4">
    <name type="scientific">Ascosphaera apis ARSEF 7405</name>
    <dbReference type="NCBI Taxonomy" id="392613"/>
    <lineage>
        <taxon>Eukaryota</taxon>
        <taxon>Fungi</taxon>
        <taxon>Dikarya</taxon>
        <taxon>Ascomycota</taxon>
        <taxon>Pezizomycotina</taxon>
        <taxon>Eurotiomycetes</taxon>
        <taxon>Eurotiomycetidae</taxon>
        <taxon>Onygenales</taxon>
        <taxon>Ascosphaeraceae</taxon>
        <taxon>Ascosphaera</taxon>
    </lineage>
</organism>
<name>A0A167VRI1_9EURO</name>
<dbReference type="InterPro" id="IPR013094">
    <property type="entry name" value="AB_hydrolase_3"/>
</dbReference>